<keyword evidence="1" id="KW-0620">Polyamine biosynthesis</keyword>
<evidence type="ECO:0000259" key="2">
    <source>
        <dbReference type="Pfam" id="PF13649"/>
    </source>
</evidence>
<protein>
    <recommendedName>
        <fullName evidence="2">Methyltransferase domain-containing protein</fullName>
    </recommendedName>
</protein>
<organism evidence="3 4">
    <name type="scientific">Hypericibacter adhaerens</name>
    <dbReference type="NCBI Taxonomy" id="2602016"/>
    <lineage>
        <taxon>Bacteria</taxon>
        <taxon>Pseudomonadati</taxon>
        <taxon>Pseudomonadota</taxon>
        <taxon>Alphaproteobacteria</taxon>
        <taxon>Rhodospirillales</taxon>
        <taxon>Dongiaceae</taxon>
        <taxon>Hypericibacter</taxon>
    </lineage>
</organism>
<dbReference type="Pfam" id="PF13649">
    <property type="entry name" value="Methyltransf_25"/>
    <property type="match status" value="1"/>
</dbReference>
<dbReference type="InterPro" id="IPR041698">
    <property type="entry name" value="Methyltransf_25"/>
</dbReference>
<dbReference type="KEGG" id="hadh:FRZ61_22500"/>
<evidence type="ECO:0000256" key="1">
    <source>
        <dbReference type="ARBA" id="ARBA00023115"/>
    </source>
</evidence>
<sequence length="263" mass="28172">MMNLDDVSPLITLARTTTPFGEITIFRNRETGAVAYCHGDHYQSEADPAGISLAAYVHALHALVVQTQAHEVLMIGCAGGTLATMLAATGQAVTVVDIDPEAIRLARQYFALPPGVECHASEGQVFLERSPHQFDAIVVDAFAGDSVPANLRSPVFFRLARERLVPGGCLFFNMFVAHDLDADADRVAALMAEAGFTVRLLDSPGRTERNVIVMGGAVTGLTSPGILLRPTISADDIVTELAQMRFRSARRRAARADEPASKG</sequence>
<dbReference type="PANTHER" id="PTHR43317">
    <property type="entry name" value="THERMOSPERMINE SYNTHASE ACAULIS5"/>
    <property type="match status" value="1"/>
</dbReference>
<evidence type="ECO:0000313" key="4">
    <source>
        <dbReference type="Proteomes" id="UP000325797"/>
    </source>
</evidence>
<dbReference type="Proteomes" id="UP000325797">
    <property type="component" value="Chromosome"/>
</dbReference>
<gene>
    <name evidence="3" type="ORF">FRZ61_22500</name>
</gene>
<dbReference type="PANTHER" id="PTHR43317:SF1">
    <property type="entry name" value="THERMOSPERMINE SYNTHASE ACAULIS5"/>
    <property type="match status" value="1"/>
</dbReference>
<evidence type="ECO:0000313" key="3">
    <source>
        <dbReference type="EMBL" id="QEX22320.1"/>
    </source>
</evidence>
<name>A0A5J6N180_9PROT</name>
<reference evidence="3 4" key="1">
    <citation type="submission" date="2019-08" db="EMBL/GenBank/DDBJ databases">
        <title>Hyperibacter terrae gen. nov., sp. nov. and Hyperibacter viscosus sp. nov., two new members in the family Rhodospirillaceae isolated from the rhizosphere of Hypericum perforatum.</title>
        <authorList>
            <person name="Noviana Z."/>
        </authorList>
    </citation>
    <scope>NUCLEOTIDE SEQUENCE [LARGE SCALE GENOMIC DNA]</scope>
    <source>
        <strain evidence="3 4">R5959</strain>
    </source>
</reference>
<dbReference type="SUPFAM" id="SSF53335">
    <property type="entry name" value="S-adenosyl-L-methionine-dependent methyltransferases"/>
    <property type="match status" value="1"/>
</dbReference>
<dbReference type="AlphaFoldDB" id="A0A5J6N180"/>
<dbReference type="EMBL" id="CP042582">
    <property type="protein sequence ID" value="QEX22320.1"/>
    <property type="molecule type" value="Genomic_DNA"/>
</dbReference>
<proteinExistence type="predicted"/>
<keyword evidence="4" id="KW-1185">Reference proteome</keyword>
<accession>A0A5J6N180</accession>
<dbReference type="NCBIfam" id="NF037959">
    <property type="entry name" value="MFS_SpdSyn"/>
    <property type="match status" value="1"/>
</dbReference>
<feature type="domain" description="Methyltransferase" evidence="2">
    <location>
        <begin position="72"/>
        <end position="143"/>
    </location>
</feature>
<dbReference type="GO" id="GO:0006596">
    <property type="term" value="P:polyamine biosynthetic process"/>
    <property type="evidence" value="ECO:0007669"/>
    <property type="project" value="UniProtKB-KW"/>
</dbReference>
<dbReference type="CDD" id="cd02440">
    <property type="entry name" value="AdoMet_MTases"/>
    <property type="match status" value="1"/>
</dbReference>
<dbReference type="InterPro" id="IPR029063">
    <property type="entry name" value="SAM-dependent_MTases_sf"/>
</dbReference>
<dbReference type="Gene3D" id="3.40.50.150">
    <property type="entry name" value="Vaccinia Virus protein VP39"/>
    <property type="match status" value="1"/>
</dbReference>